<dbReference type="NCBIfam" id="TIGR01205">
    <property type="entry name" value="D_ala_D_alaTIGR"/>
    <property type="match status" value="1"/>
</dbReference>
<evidence type="ECO:0000256" key="11">
    <source>
        <dbReference type="ARBA" id="ARBA00023316"/>
    </source>
</evidence>
<dbReference type="UniPathway" id="UPA00219"/>
<comment type="caution">
    <text evidence="17">The sequence shown here is derived from an EMBL/GenBank/DDBJ whole genome shotgun (WGS) entry which is preliminary data.</text>
</comment>
<keyword evidence="9 12" id="KW-0573">Peptidoglycan synthesis</keyword>
<feature type="binding site" evidence="14">
    <location>
        <position position="303"/>
    </location>
    <ligand>
        <name>Mg(2+)</name>
        <dbReference type="ChEBI" id="CHEBI:18420"/>
        <label>2</label>
    </ligand>
</feature>
<evidence type="ECO:0000256" key="10">
    <source>
        <dbReference type="ARBA" id="ARBA00023211"/>
    </source>
</evidence>
<evidence type="ECO:0000256" key="4">
    <source>
        <dbReference type="ARBA" id="ARBA00022490"/>
    </source>
</evidence>
<dbReference type="PANTHER" id="PTHR23132:SF23">
    <property type="entry name" value="D-ALANINE--D-ALANINE LIGASE B"/>
    <property type="match status" value="1"/>
</dbReference>
<dbReference type="InterPro" id="IPR011761">
    <property type="entry name" value="ATP-grasp"/>
</dbReference>
<dbReference type="InterPro" id="IPR000291">
    <property type="entry name" value="D-Ala_lig_Van_CS"/>
</dbReference>
<dbReference type="EMBL" id="NGJZ01000001">
    <property type="protein sequence ID" value="RSU08496.1"/>
    <property type="molecule type" value="Genomic_DNA"/>
</dbReference>
<keyword evidence="4 12" id="KW-0963">Cytoplasm</keyword>
<dbReference type="EC" id="6.3.2.4" evidence="12"/>
<dbReference type="GO" id="GO:0008360">
    <property type="term" value="P:regulation of cell shape"/>
    <property type="evidence" value="ECO:0007669"/>
    <property type="project" value="UniProtKB-KW"/>
</dbReference>
<evidence type="ECO:0000256" key="14">
    <source>
        <dbReference type="PIRSR" id="PIRSR039102-3"/>
    </source>
</evidence>
<dbReference type="HAMAP" id="MF_00047">
    <property type="entry name" value="Dala_Dala_lig"/>
    <property type="match status" value="1"/>
</dbReference>
<dbReference type="GO" id="GO:0005524">
    <property type="term" value="F:ATP binding"/>
    <property type="evidence" value="ECO:0007669"/>
    <property type="project" value="UniProtKB-UniRule"/>
</dbReference>
<feature type="domain" description="ATP-grasp" evidence="16">
    <location>
        <begin position="145"/>
        <end position="334"/>
    </location>
</feature>
<dbReference type="InterPro" id="IPR005905">
    <property type="entry name" value="D_ala_D_ala"/>
</dbReference>
<feature type="binding site" evidence="14">
    <location>
        <position position="288"/>
    </location>
    <ligand>
        <name>Mg(2+)</name>
        <dbReference type="ChEBI" id="CHEBI:18420"/>
        <label>1</label>
    </ligand>
</feature>
<dbReference type="AlphaFoldDB" id="A0A430AK72"/>
<dbReference type="Gene3D" id="3.30.1490.20">
    <property type="entry name" value="ATP-grasp fold, A domain"/>
    <property type="match status" value="1"/>
</dbReference>
<evidence type="ECO:0000256" key="1">
    <source>
        <dbReference type="ARBA" id="ARBA00001936"/>
    </source>
</evidence>
<gene>
    <name evidence="12" type="primary">ddl</name>
    <name evidence="17" type="ORF">CBF30_04465</name>
</gene>
<evidence type="ECO:0000256" key="3">
    <source>
        <dbReference type="ARBA" id="ARBA00010871"/>
    </source>
</evidence>
<dbReference type="InterPro" id="IPR011095">
    <property type="entry name" value="Dala_Dala_lig_C"/>
</dbReference>
<dbReference type="Proteomes" id="UP000288669">
    <property type="component" value="Unassembled WGS sequence"/>
</dbReference>
<evidence type="ECO:0000256" key="2">
    <source>
        <dbReference type="ARBA" id="ARBA00004496"/>
    </source>
</evidence>
<sequence length="342" mass="37516">MKVVVLAGGLSDERNVSLSSGAQVRKALEENGHKAFLLDVYTGLPETITTFEEAYDRGKENSFSTNISKDAPDLNKIKEEHNHQAELVGPNVLAVCKTADVVFLALHGAIGESGKIQALFDLYDISYTGSGYQGSMLAMDKILAKQIMGYHHIPTPQWIEWDDTQTFSLPCVVKPNANGSSIGVSICETQSEFELAIKNASTYHDKILIEEKICGREFSLGILLGKALPIIEIIPPEDSFYDYQNKFQTEGAKEECPADLTPTLVSSMQQLALQVHKVLGLGSYSRIDFLLDSQNHLYCIEANTLPGMTPLSLLPQEAAACGISFNELCETMLQNPYSSPFV</sequence>
<keyword evidence="11 12" id="KW-0961">Cell wall biogenesis/degradation</keyword>
<feature type="binding site" evidence="14">
    <location>
        <position position="301"/>
    </location>
    <ligand>
        <name>Mg(2+)</name>
        <dbReference type="ChEBI" id="CHEBI:18420"/>
        <label>1</label>
    </ligand>
</feature>
<comment type="similarity">
    <text evidence="3 12">Belongs to the D-alanine--D-alanine ligase family.</text>
</comment>
<evidence type="ECO:0000256" key="15">
    <source>
        <dbReference type="PROSITE-ProRule" id="PRU00409"/>
    </source>
</evidence>
<keyword evidence="14" id="KW-0479">Metal-binding</keyword>
<feature type="binding site" evidence="14">
    <location>
        <position position="301"/>
    </location>
    <ligand>
        <name>Mg(2+)</name>
        <dbReference type="ChEBI" id="CHEBI:18420"/>
        <label>2</label>
    </ligand>
</feature>
<keyword evidence="10 14" id="KW-0464">Manganese</keyword>
<dbReference type="InterPro" id="IPR011127">
    <property type="entry name" value="Dala_Dala_lig_N"/>
</dbReference>
<feature type="active site" evidence="13">
    <location>
        <position position="180"/>
    </location>
</feature>
<dbReference type="InterPro" id="IPR016185">
    <property type="entry name" value="PreATP-grasp_dom_sf"/>
</dbReference>
<keyword evidence="6 15" id="KW-0547">Nucleotide-binding</keyword>
<keyword evidence="8 12" id="KW-0133">Cell shape</keyword>
<dbReference type="PANTHER" id="PTHR23132">
    <property type="entry name" value="D-ALANINE--D-ALANINE LIGASE"/>
    <property type="match status" value="1"/>
</dbReference>
<dbReference type="SUPFAM" id="SSF56059">
    <property type="entry name" value="Glutathione synthetase ATP-binding domain-like"/>
    <property type="match status" value="1"/>
</dbReference>
<dbReference type="GO" id="GO:0008716">
    <property type="term" value="F:D-alanine-D-alanine ligase activity"/>
    <property type="evidence" value="ECO:0007669"/>
    <property type="project" value="UniProtKB-UniRule"/>
</dbReference>
<comment type="pathway">
    <text evidence="12">Cell wall biogenesis; peptidoglycan biosynthesis.</text>
</comment>
<dbReference type="Pfam" id="PF01820">
    <property type="entry name" value="Dala_Dala_lig_N"/>
    <property type="match status" value="1"/>
</dbReference>
<evidence type="ECO:0000256" key="9">
    <source>
        <dbReference type="ARBA" id="ARBA00022984"/>
    </source>
</evidence>
<comment type="function">
    <text evidence="12">Cell wall formation.</text>
</comment>
<protein>
    <recommendedName>
        <fullName evidence="12">D-alanine--D-alanine ligase</fullName>
        <ecNumber evidence="12">6.3.2.4</ecNumber>
    </recommendedName>
    <alternativeName>
        <fullName evidence="12">D-Ala-D-Ala ligase</fullName>
    </alternativeName>
    <alternativeName>
        <fullName evidence="12">D-alanylalanine synthetase</fullName>
    </alternativeName>
</protein>
<dbReference type="InterPro" id="IPR013815">
    <property type="entry name" value="ATP_grasp_subdomain_1"/>
</dbReference>
<evidence type="ECO:0000256" key="8">
    <source>
        <dbReference type="ARBA" id="ARBA00022960"/>
    </source>
</evidence>
<comment type="catalytic activity">
    <reaction evidence="12">
        <text>2 D-alanine + ATP = D-alanyl-D-alanine + ADP + phosphate + H(+)</text>
        <dbReference type="Rhea" id="RHEA:11224"/>
        <dbReference type="ChEBI" id="CHEBI:15378"/>
        <dbReference type="ChEBI" id="CHEBI:30616"/>
        <dbReference type="ChEBI" id="CHEBI:43474"/>
        <dbReference type="ChEBI" id="CHEBI:57416"/>
        <dbReference type="ChEBI" id="CHEBI:57822"/>
        <dbReference type="ChEBI" id="CHEBI:456216"/>
        <dbReference type="EC" id="6.3.2.4"/>
    </reaction>
</comment>
<evidence type="ECO:0000313" key="18">
    <source>
        <dbReference type="Proteomes" id="UP000288669"/>
    </source>
</evidence>
<comment type="subcellular location">
    <subcellularLocation>
        <location evidence="2 12">Cytoplasm</location>
    </subcellularLocation>
</comment>
<dbReference type="PROSITE" id="PS50975">
    <property type="entry name" value="ATP_GRASP"/>
    <property type="match status" value="1"/>
</dbReference>
<dbReference type="GO" id="GO:0009252">
    <property type="term" value="P:peptidoglycan biosynthetic process"/>
    <property type="evidence" value="ECO:0007669"/>
    <property type="project" value="UniProtKB-UniRule"/>
</dbReference>
<evidence type="ECO:0000313" key="17">
    <source>
        <dbReference type="EMBL" id="RSU08496.1"/>
    </source>
</evidence>
<evidence type="ECO:0000259" key="16">
    <source>
        <dbReference type="PROSITE" id="PS50975"/>
    </source>
</evidence>
<keyword evidence="5 12" id="KW-0436">Ligase</keyword>
<dbReference type="GO" id="GO:0046872">
    <property type="term" value="F:metal ion binding"/>
    <property type="evidence" value="ECO:0007669"/>
    <property type="project" value="UniProtKB-KW"/>
</dbReference>
<comment type="cofactor">
    <cofactor evidence="14">
        <name>Mg(2+)</name>
        <dbReference type="ChEBI" id="CHEBI:18420"/>
    </cofactor>
    <cofactor evidence="14">
        <name>Mn(2+)</name>
        <dbReference type="ChEBI" id="CHEBI:29035"/>
    </cofactor>
    <text evidence="14">Binds 2 magnesium or manganese ions per subunit.</text>
</comment>
<accession>A0A430AK72</accession>
<dbReference type="PROSITE" id="PS00844">
    <property type="entry name" value="DALA_DALA_LIGASE_2"/>
    <property type="match status" value="1"/>
</dbReference>
<evidence type="ECO:0000256" key="12">
    <source>
        <dbReference type="HAMAP-Rule" id="MF_00047"/>
    </source>
</evidence>
<evidence type="ECO:0000256" key="7">
    <source>
        <dbReference type="ARBA" id="ARBA00022840"/>
    </source>
</evidence>
<name>A0A430AK72_9ENTE</name>
<comment type="cofactor">
    <cofactor evidence="1">
        <name>Mn(2+)</name>
        <dbReference type="ChEBI" id="CHEBI:29035"/>
    </cofactor>
</comment>
<feature type="active site" evidence="13">
    <location>
        <position position="312"/>
    </location>
</feature>
<keyword evidence="7 15" id="KW-0067">ATP-binding</keyword>
<evidence type="ECO:0000256" key="6">
    <source>
        <dbReference type="ARBA" id="ARBA00022741"/>
    </source>
</evidence>
<dbReference type="Pfam" id="PF07478">
    <property type="entry name" value="Dala_Dala_lig_C"/>
    <property type="match status" value="1"/>
</dbReference>
<evidence type="ECO:0000256" key="13">
    <source>
        <dbReference type="PIRSR" id="PIRSR039102-1"/>
    </source>
</evidence>
<dbReference type="PIRSF" id="PIRSF039102">
    <property type="entry name" value="Ddl/VanB"/>
    <property type="match status" value="1"/>
</dbReference>
<keyword evidence="14" id="KW-0460">Magnesium</keyword>
<dbReference type="SUPFAM" id="SSF52440">
    <property type="entry name" value="PreATP-grasp domain"/>
    <property type="match status" value="1"/>
</dbReference>
<keyword evidence="18" id="KW-1185">Reference proteome</keyword>
<dbReference type="Gene3D" id="3.30.470.20">
    <property type="entry name" value="ATP-grasp fold, B domain"/>
    <property type="match status" value="1"/>
</dbReference>
<dbReference type="Gene3D" id="3.40.50.20">
    <property type="match status" value="1"/>
</dbReference>
<dbReference type="NCBIfam" id="NF002378">
    <property type="entry name" value="PRK01372.1"/>
    <property type="match status" value="1"/>
</dbReference>
<evidence type="ECO:0000256" key="5">
    <source>
        <dbReference type="ARBA" id="ARBA00022598"/>
    </source>
</evidence>
<reference evidence="17 18" key="1">
    <citation type="submission" date="2017-05" db="EMBL/GenBank/DDBJ databases">
        <title>Vagococcus spp. assemblies.</title>
        <authorList>
            <person name="Gulvik C.A."/>
        </authorList>
    </citation>
    <scope>NUCLEOTIDE SEQUENCE [LARGE SCALE GENOMIC DNA]</scope>
    <source>
        <strain evidence="17 18">DSM 24756</strain>
    </source>
</reference>
<dbReference type="GO" id="GO:0071555">
    <property type="term" value="P:cell wall organization"/>
    <property type="evidence" value="ECO:0007669"/>
    <property type="project" value="UniProtKB-KW"/>
</dbReference>
<dbReference type="RefSeq" id="WP_126823143.1">
    <property type="nucleotide sequence ID" value="NZ_JBHLWU010000001.1"/>
</dbReference>
<organism evidence="17 18">
    <name type="scientific">Vagococcus entomophilus</name>
    <dbReference type="NCBI Taxonomy" id="1160095"/>
    <lineage>
        <taxon>Bacteria</taxon>
        <taxon>Bacillati</taxon>
        <taxon>Bacillota</taxon>
        <taxon>Bacilli</taxon>
        <taxon>Lactobacillales</taxon>
        <taxon>Enterococcaceae</taxon>
        <taxon>Vagococcus</taxon>
    </lineage>
</organism>
<dbReference type="OrthoDB" id="9813261at2"/>
<proteinExistence type="inferred from homology"/>
<feature type="active site" evidence="13">
    <location>
        <position position="13"/>
    </location>
</feature>
<dbReference type="GO" id="GO:0005829">
    <property type="term" value="C:cytosol"/>
    <property type="evidence" value="ECO:0007669"/>
    <property type="project" value="TreeGrafter"/>
</dbReference>